<dbReference type="InterPro" id="IPR007714">
    <property type="entry name" value="CFA20_dom"/>
</dbReference>
<dbReference type="PANTHER" id="PTHR12458">
    <property type="entry name" value="ORF PROTEIN"/>
    <property type="match status" value="1"/>
</dbReference>
<accession>A0A6J1R4R3</accession>
<reference evidence="3" key="1">
    <citation type="submission" date="2025-08" db="UniProtKB">
        <authorList>
            <consortium name="RefSeq"/>
        </authorList>
    </citation>
    <scope>IDENTIFICATION</scope>
    <source>
        <tissue evidence="3">Whole body</tissue>
    </source>
</reference>
<evidence type="ECO:0000259" key="1">
    <source>
        <dbReference type="Pfam" id="PF05018"/>
    </source>
</evidence>
<gene>
    <name evidence="3" type="primary">LOC112466001</name>
</gene>
<protein>
    <submittedName>
        <fullName evidence="3">Uncharacterized protein LOC112466001</fullName>
    </submittedName>
</protein>
<feature type="domain" description="CFA20" evidence="1">
    <location>
        <begin position="7"/>
        <end position="187"/>
    </location>
</feature>
<dbReference type="AlphaFoldDB" id="A0A6J1R4R3"/>
<name>A0A6J1R4R3_9HYME</name>
<dbReference type="Pfam" id="PF05018">
    <property type="entry name" value="CFA20_dom"/>
    <property type="match status" value="1"/>
</dbReference>
<dbReference type="Proteomes" id="UP000504618">
    <property type="component" value="Unplaced"/>
</dbReference>
<evidence type="ECO:0000313" key="2">
    <source>
        <dbReference type="Proteomes" id="UP000504618"/>
    </source>
</evidence>
<dbReference type="OrthoDB" id="7698751at2759"/>
<evidence type="ECO:0000313" key="3">
    <source>
        <dbReference type="RefSeq" id="XP_024889607.1"/>
    </source>
</evidence>
<dbReference type="RefSeq" id="XP_024889607.1">
    <property type="nucleotide sequence ID" value="XM_025033839.1"/>
</dbReference>
<dbReference type="GeneID" id="112466001"/>
<dbReference type="InterPro" id="IPR040441">
    <property type="entry name" value="CFA20/CFAP20DC"/>
</dbReference>
<proteinExistence type="predicted"/>
<sequence length="506" mass="58064">MSKNEICGYVSLLCSVVDKPLDLWSKHVSYGGKVRRARDELLHGDRVIEITGPHDNTIPTSITIPAKAIDILNIKLPILALVIKNLNLRFKLEIQIIDKEQYRRRFSFMTYNVERLPRISANVARIPLRLEECWNFLEINLQTLCHEAYGMDYQALQRVTIYPNCHLRRVYLQDRHYNDDETPVEMCRAFFDRYLLKRGIGFIEKACQTEECYTGPLEQSDLNCFAKNDSVGTSPTIVELCKNARSTEKLKSSSPPDLNLYNFNTLKRNYMSLDALNDAIKIRNRDVFTRQSEFFTKSLINNPVVEEKLEKSNTDVTGKAEQRCVVKMHKAGNSLLNIKINNHTLQPASSVELKRIAKSQFLKTHVSEILFKDNRFSKSPQKIQNVGDTYINSRNCTLSNNDNNVQIGKDNSTDAEFRVSAVSSPSAFKLDLSESIKLNKITSNATDTRSNDISKHKYIRESEKNIANRLRSLVSIEENAEDVTEDMFKHIQPVIEKDTKLDEIKS</sequence>
<organism evidence="2 3">
    <name type="scientific">Temnothorax curvispinosus</name>
    <dbReference type="NCBI Taxonomy" id="300111"/>
    <lineage>
        <taxon>Eukaryota</taxon>
        <taxon>Metazoa</taxon>
        <taxon>Ecdysozoa</taxon>
        <taxon>Arthropoda</taxon>
        <taxon>Hexapoda</taxon>
        <taxon>Insecta</taxon>
        <taxon>Pterygota</taxon>
        <taxon>Neoptera</taxon>
        <taxon>Endopterygota</taxon>
        <taxon>Hymenoptera</taxon>
        <taxon>Apocrita</taxon>
        <taxon>Aculeata</taxon>
        <taxon>Formicoidea</taxon>
        <taxon>Formicidae</taxon>
        <taxon>Myrmicinae</taxon>
        <taxon>Temnothorax</taxon>
    </lineage>
</organism>
<keyword evidence="2" id="KW-1185">Reference proteome</keyword>